<dbReference type="Ensembl" id="ENSLOCT00000005372.1">
    <property type="protein sequence ID" value="ENSLOCP00000005364.1"/>
    <property type="gene ID" value="ENSLOCG00000004488.1"/>
</dbReference>
<evidence type="ECO:0000259" key="4">
    <source>
        <dbReference type="PROSITE" id="PS50998"/>
    </source>
</evidence>
<dbReference type="PANTHER" id="PTHR24278">
    <property type="entry name" value="COAGULATION FACTOR"/>
    <property type="match status" value="1"/>
</dbReference>
<dbReference type="InterPro" id="IPR000294">
    <property type="entry name" value="GLA_domain"/>
</dbReference>
<evidence type="ECO:0000256" key="1">
    <source>
        <dbReference type="ARBA" id="ARBA00023157"/>
    </source>
</evidence>
<sequence length="286" mass="32446">MSEIIHVYSTLTIQSSETVNGKFLKAYFNTNVFWCHLAIYNIFLLKLHSFAGTETTLRVRLQNQPISKCTEMLFRIFLLYQLVSYGLSRCTRKLLHMKNTEQESNNVFANEDEANAFLGRHLLFNRFDFELFTPGNLERECYEELCNFEEAREVFEDTAKTEVFWKLYIKGQLGDSNAQKVDVTALLTGLIAAGVSLVIIGLLFWYFCHRRCKPNSPPGSSRGHASRSNASLIMRRLEETSLQPVLPPAGEPCPGLPSYEQAIAKPGQHDAPPPPYPGSRTASIQR</sequence>
<reference evidence="5" key="3">
    <citation type="submission" date="2025-09" db="UniProtKB">
        <authorList>
            <consortium name="Ensembl"/>
        </authorList>
    </citation>
    <scope>IDENTIFICATION</scope>
</reference>
<dbReference type="GeneTree" id="ENSGT00940000158268"/>
<feature type="transmembrane region" description="Helical" evidence="3">
    <location>
        <begin position="183"/>
        <end position="207"/>
    </location>
</feature>
<dbReference type="Pfam" id="PF00594">
    <property type="entry name" value="Gla"/>
    <property type="match status" value="1"/>
</dbReference>
<reference evidence="6" key="1">
    <citation type="submission" date="2011-12" db="EMBL/GenBank/DDBJ databases">
        <title>The Draft Genome of Lepisosteus oculatus.</title>
        <authorList>
            <consortium name="The Broad Institute Genome Assembly &amp; Analysis Group"/>
            <consortium name="Computational R&amp;D Group"/>
            <consortium name="and Sequencing Platform"/>
            <person name="Di Palma F."/>
            <person name="Alfoldi J."/>
            <person name="Johnson J."/>
            <person name="Berlin A."/>
            <person name="Gnerre S."/>
            <person name="Jaffe D."/>
            <person name="MacCallum I."/>
            <person name="Young S."/>
            <person name="Walker B.J."/>
            <person name="Lander E.S."/>
            <person name="Lindblad-Toh K."/>
        </authorList>
    </citation>
    <scope>NUCLEOTIDE SEQUENCE [LARGE SCALE GENOMIC DNA]</scope>
</reference>
<dbReference type="GO" id="GO:0006508">
    <property type="term" value="P:proteolysis"/>
    <property type="evidence" value="ECO:0000318"/>
    <property type="project" value="GO_Central"/>
</dbReference>
<organism evidence="5 6">
    <name type="scientific">Lepisosteus oculatus</name>
    <name type="common">Spotted gar</name>
    <dbReference type="NCBI Taxonomy" id="7918"/>
    <lineage>
        <taxon>Eukaryota</taxon>
        <taxon>Metazoa</taxon>
        <taxon>Chordata</taxon>
        <taxon>Craniata</taxon>
        <taxon>Vertebrata</taxon>
        <taxon>Euteleostomi</taxon>
        <taxon>Actinopterygii</taxon>
        <taxon>Neopterygii</taxon>
        <taxon>Holostei</taxon>
        <taxon>Semionotiformes</taxon>
        <taxon>Lepisosteidae</taxon>
        <taxon>Lepisosteus</taxon>
    </lineage>
</organism>
<dbReference type="InterPro" id="IPR050442">
    <property type="entry name" value="Peptidase_S1_coag_factors"/>
</dbReference>
<dbReference type="SMART" id="SM00069">
    <property type="entry name" value="GLA"/>
    <property type="match status" value="1"/>
</dbReference>
<evidence type="ECO:0000256" key="3">
    <source>
        <dbReference type="SAM" id="Phobius"/>
    </source>
</evidence>
<dbReference type="PROSITE" id="PS00011">
    <property type="entry name" value="GLA_1"/>
    <property type="match status" value="1"/>
</dbReference>
<dbReference type="EMBL" id="AHAT01008220">
    <property type="status" value="NOT_ANNOTATED_CDS"/>
    <property type="molecule type" value="Genomic_DNA"/>
</dbReference>
<name>W5MAF5_LEPOC</name>
<dbReference type="Gene3D" id="4.10.740.10">
    <property type="entry name" value="Coagulation Factor IX"/>
    <property type="match status" value="1"/>
</dbReference>
<dbReference type="FunFam" id="4.10.740.10:FF:000001">
    <property type="entry name" value="vitamin K-dependent protein S"/>
    <property type="match status" value="1"/>
</dbReference>
<dbReference type="GO" id="GO:0005509">
    <property type="term" value="F:calcium ion binding"/>
    <property type="evidence" value="ECO:0007669"/>
    <property type="project" value="InterPro"/>
</dbReference>
<keyword evidence="3" id="KW-1133">Transmembrane helix</keyword>
<dbReference type="InterPro" id="IPR035972">
    <property type="entry name" value="GLA-like_dom_SF"/>
</dbReference>
<dbReference type="GO" id="GO:0007596">
    <property type="term" value="P:blood coagulation"/>
    <property type="evidence" value="ECO:0000318"/>
    <property type="project" value="GO_Central"/>
</dbReference>
<evidence type="ECO:0000313" key="5">
    <source>
        <dbReference type="Ensembl" id="ENSLOCP00000005364.1"/>
    </source>
</evidence>
<dbReference type="InParanoid" id="W5MAF5"/>
<keyword evidence="3" id="KW-0812">Transmembrane</keyword>
<feature type="region of interest" description="Disordered" evidence="2">
    <location>
        <begin position="244"/>
        <end position="286"/>
    </location>
</feature>
<reference evidence="5" key="2">
    <citation type="submission" date="2025-08" db="UniProtKB">
        <authorList>
            <consortium name="Ensembl"/>
        </authorList>
    </citation>
    <scope>IDENTIFICATION</scope>
</reference>
<keyword evidence="3" id="KW-0472">Membrane</keyword>
<dbReference type="PANTHER" id="PTHR24278:SF38">
    <property type="entry name" value="TRANSMEMBRANE GAMMA-CARBOXYGLUTAMIC ACID PROTEIN 4"/>
    <property type="match status" value="1"/>
</dbReference>
<dbReference type="Bgee" id="ENSLOCG00000004488">
    <property type="expression patterns" value="Expressed in intestine and 10 other cell types or tissues"/>
</dbReference>
<dbReference type="AlphaFoldDB" id="W5MAF5"/>
<dbReference type="Proteomes" id="UP000018468">
    <property type="component" value="Linkage group LG27"/>
</dbReference>
<dbReference type="OMA" id="WKDVFTS"/>
<keyword evidence="1" id="KW-1015">Disulfide bond</keyword>
<dbReference type="InterPro" id="IPR017857">
    <property type="entry name" value="Coagulation_fac-like_Gla_dom"/>
</dbReference>
<dbReference type="FunCoup" id="W5MAF5">
    <property type="interactions" value="698"/>
</dbReference>
<keyword evidence="6" id="KW-1185">Reference proteome</keyword>
<accession>W5MAF5</accession>
<evidence type="ECO:0000313" key="6">
    <source>
        <dbReference type="Proteomes" id="UP000018468"/>
    </source>
</evidence>
<feature type="compositionally biased region" description="Pro residues" evidence="2">
    <location>
        <begin position="245"/>
        <end position="255"/>
    </location>
</feature>
<dbReference type="PROSITE" id="PS50998">
    <property type="entry name" value="GLA_2"/>
    <property type="match status" value="1"/>
</dbReference>
<dbReference type="GO" id="GO:0004252">
    <property type="term" value="F:serine-type endopeptidase activity"/>
    <property type="evidence" value="ECO:0000318"/>
    <property type="project" value="GO_Central"/>
</dbReference>
<dbReference type="eggNOG" id="ENOG502S0JP">
    <property type="taxonomic scope" value="Eukaryota"/>
</dbReference>
<dbReference type="PRINTS" id="PR00001">
    <property type="entry name" value="GLABLOOD"/>
</dbReference>
<dbReference type="SUPFAM" id="SSF57630">
    <property type="entry name" value="GLA-domain"/>
    <property type="match status" value="1"/>
</dbReference>
<dbReference type="HOGENOM" id="CLU_084796_0_0_1"/>
<dbReference type="GO" id="GO:0005615">
    <property type="term" value="C:extracellular space"/>
    <property type="evidence" value="ECO:0000318"/>
    <property type="project" value="GO_Central"/>
</dbReference>
<protein>
    <submittedName>
        <fullName evidence="5">Proline rich Gla (G-carboxyglutamic acid) 4 (transmembrane)</fullName>
    </submittedName>
</protein>
<dbReference type="GO" id="GO:0005886">
    <property type="term" value="C:plasma membrane"/>
    <property type="evidence" value="ECO:0000318"/>
    <property type="project" value="GO_Central"/>
</dbReference>
<evidence type="ECO:0000256" key="2">
    <source>
        <dbReference type="SAM" id="MobiDB-lite"/>
    </source>
</evidence>
<feature type="domain" description="Gla" evidence="4">
    <location>
        <begin position="124"/>
        <end position="170"/>
    </location>
</feature>
<proteinExistence type="predicted"/>